<dbReference type="EMBL" id="QFPW01000002">
    <property type="protein sequence ID" value="PZQ51639.1"/>
    <property type="molecule type" value="Genomic_DNA"/>
</dbReference>
<gene>
    <name evidence="1" type="ORF">DI556_05660</name>
</gene>
<dbReference type="AlphaFoldDB" id="A0A2W5NHB8"/>
<proteinExistence type="predicted"/>
<comment type="caution">
    <text evidence="1">The sequence shown here is derived from an EMBL/GenBank/DDBJ whole genome shotgun (WGS) entry which is preliminary data.</text>
</comment>
<name>A0A2W5NHB8_RHOSU</name>
<organism evidence="1 2">
    <name type="scientific">Rhodovulum sulfidophilum</name>
    <name type="common">Rhodobacter sulfidophilus</name>
    <dbReference type="NCBI Taxonomy" id="35806"/>
    <lineage>
        <taxon>Bacteria</taxon>
        <taxon>Pseudomonadati</taxon>
        <taxon>Pseudomonadota</taxon>
        <taxon>Alphaproteobacteria</taxon>
        <taxon>Rhodobacterales</taxon>
        <taxon>Paracoccaceae</taxon>
        <taxon>Rhodovulum</taxon>
    </lineage>
</organism>
<dbReference type="Proteomes" id="UP000249185">
    <property type="component" value="Unassembled WGS sequence"/>
</dbReference>
<evidence type="ECO:0000313" key="1">
    <source>
        <dbReference type="EMBL" id="PZQ51639.1"/>
    </source>
</evidence>
<evidence type="ECO:0000313" key="2">
    <source>
        <dbReference type="Proteomes" id="UP000249185"/>
    </source>
</evidence>
<sequence length="216" mass="22095">MADYESELARLETQFAGLEGSLSGLEGVASAFRRELEGVGGTMKEAGRDATSMSRSVSSSLRRAFEGVIFDGESLSDALAGIGRGLSGAVLNQALAPVQSSVGSAVQSMLGGLLGFAKGGAFLGGRVRAFARGGVVDRPTTFPMRGATGLMGEAGPEAIMPLARGADGRLGVRAGAQGSVNVTMNISTPDVGGFQRSRGQIAAEMSRALQRGRRNL</sequence>
<reference evidence="1 2" key="1">
    <citation type="submission" date="2017-08" db="EMBL/GenBank/DDBJ databases">
        <title>Infants hospitalized years apart are colonized by the same room-sourced microbial strains.</title>
        <authorList>
            <person name="Brooks B."/>
            <person name="Olm M.R."/>
            <person name="Firek B.A."/>
            <person name="Baker R."/>
            <person name="Thomas B.C."/>
            <person name="Morowitz M.J."/>
            <person name="Banfield J.F."/>
        </authorList>
    </citation>
    <scope>NUCLEOTIDE SEQUENCE [LARGE SCALE GENOMIC DNA]</scope>
    <source>
        <strain evidence="1">S2_005_002_R2_34</strain>
    </source>
</reference>
<protein>
    <submittedName>
        <fullName evidence="1">Phage tail protein</fullName>
    </submittedName>
</protein>
<accession>A0A2W5NHB8</accession>